<dbReference type="PANTHER" id="PTHR30486:SF16">
    <property type="entry name" value="TWITCHING MOTILITY PROTEIN PILT"/>
    <property type="match status" value="1"/>
</dbReference>
<comment type="similarity">
    <text evidence="1">Belongs to the GSP E family.</text>
</comment>
<reference evidence="3" key="1">
    <citation type="submission" date="2018-06" db="EMBL/GenBank/DDBJ databases">
        <authorList>
            <person name="Zhirakovskaya E."/>
        </authorList>
    </citation>
    <scope>NUCLEOTIDE SEQUENCE</scope>
</reference>
<dbReference type="AlphaFoldDB" id="A0A3B1BLK3"/>
<dbReference type="GO" id="GO:0016887">
    <property type="term" value="F:ATP hydrolysis activity"/>
    <property type="evidence" value="ECO:0007669"/>
    <property type="project" value="InterPro"/>
</dbReference>
<dbReference type="InterPro" id="IPR027417">
    <property type="entry name" value="P-loop_NTPase"/>
</dbReference>
<gene>
    <name evidence="3" type="ORF">MNBD_NITROSPINAE01-1701</name>
</gene>
<dbReference type="CDD" id="cd01131">
    <property type="entry name" value="PilT"/>
    <property type="match status" value="1"/>
</dbReference>
<dbReference type="Gene3D" id="3.40.50.300">
    <property type="entry name" value="P-loop containing nucleotide triphosphate hydrolases"/>
    <property type="match status" value="1"/>
</dbReference>
<dbReference type="InterPro" id="IPR001482">
    <property type="entry name" value="T2SS/T4SS_dom"/>
</dbReference>
<dbReference type="Gene3D" id="3.30.450.90">
    <property type="match status" value="1"/>
</dbReference>
<dbReference type="GO" id="GO:0005524">
    <property type="term" value="F:ATP binding"/>
    <property type="evidence" value="ECO:0007669"/>
    <property type="project" value="InterPro"/>
</dbReference>
<dbReference type="EMBL" id="UOGC01000081">
    <property type="protein sequence ID" value="VAX18829.1"/>
    <property type="molecule type" value="Genomic_DNA"/>
</dbReference>
<dbReference type="PANTHER" id="PTHR30486">
    <property type="entry name" value="TWITCHING MOTILITY PROTEIN PILT"/>
    <property type="match status" value="1"/>
</dbReference>
<dbReference type="Pfam" id="PF00437">
    <property type="entry name" value="T2SSE"/>
    <property type="match status" value="1"/>
</dbReference>
<dbReference type="InterPro" id="IPR006321">
    <property type="entry name" value="PilT/PilU"/>
</dbReference>
<proteinExistence type="inferred from homology"/>
<dbReference type="InterPro" id="IPR050921">
    <property type="entry name" value="T4SS_GSP_E_ATPase"/>
</dbReference>
<dbReference type="SUPFAM" id="SSF52540">
    <property type="entry name" value="P-loop containing nucleoside triphosphate hydrolases"/>
    <property type="match status" value="1"/>
</dbReference>
<evidence type="ECO:0000256" key="1">
    <source>
        <dbReference type="ARBA" id="ARBA00006611"/>
    </source>
</evidence>
<protein>
    <submittedName>
        <fullName evidence="3">Twitching motility protein PilT</fullName>
    </submittedName>
</protein>
<accession>A0A3B1BLK3</accession>
<dbReference type="NCBIfam" id="TIGR01420">
    <property type="entry name" value="pilT_fam"/>
    <property type="match status" value="1"/>
</dbReference>
<feature type="domain" description="Bacterial type II secretion system protein E" evidence="2">
    <location>
        <begin position="89"/>
        <end position="282"/>
    </location>
</feature>
<name>A0A3B1BLK3_9ZZZZ</name>
<evidence type="ECO:0000259" key="2">
    <source>
        <dbReference type="Pfam" id="PF00437"/>
    </source>
</evidence>
<sequence>MRQKEVDYILKTMLDSQSEVSDLNLTVGKPPQVESAGQLVDVAMTPPIWNLTPFQTEVIAMNIINNNQRLLHNLLENGSADCSYQIAGRARFRVNIFSQRNTYSLVMRKLETVIPTIEDLGLPKIFHEIAKDKNGLVLVTGATGSGKSTSLAAILDVINHEKSVHVVTLEDPVEYIHPHRKSTFNQRELGDDFNTFANGLRAALRQAPKVILVGEMRDQETVEIALTAAETGHLVMSTLHTVDSGQTINRIVGMFDLEEEKLIRIRMAESLRWVVCQRLIPRIGGGRVAAFEIMGMNLRVKDSILNGEDEGRTFYDIITASEAFGWQTFDKNLVDLYSNGLITEETAIAYASRKPVVSRGIDTLKAERGEKTTNIDGLNMDKAYEKEADMLRKKKK</sequence>
<evidence type="ECO:0000313" key="3">
    <source>
        <dbReference type="EMBL" id="VAX18829.1"/>
    </source>
</evidence>
<organism evidence="3">
    <name type="scientific">hydrothermal vent metagenome</name>
    <dbReference type="NCBI Taxonomy" id="652676"/>
    <lineage>
        <taxon>unclassified sequences</taxon>
        <taxon>metagenomes</taxon>
        <taxon>ecological metagenomes</taxon>
    </lineage>
</organism>